<name>A0A401GUQ2_9APHY</name>
<dbReference type="GeneID" id="38782849"/>
<dbReference type="RefSeq" id="XP_027616845.1">
    <property type="nucleotide sequence ID" value="XM_027761044.1"/>
</dbReference>
<evidence type="ECO:0000313" key="2">
    <source>
        <dbReference type="Proteomes" id="UP000287166"/>
    </source>
</evidence>
<accession>A0A401GUQ2</accession>
<proteinExistence type="predicted"/>
<gene>
    <name evidence="1" type="ORF">SCP_0804560</name>
</gene>
<dbReference type="EMBL" id="BFAD01000008">
    <property type="protein sequence ID" value="GBE85932.1"/>
    <property type="molecule type" value="Genomic_DNA"/>
</dbReference>
<dbReference type="AlphaFoldDB" id="A0A401GUQ2"/>
<dbReference type="InParanoid" id="A0A401GUQ2"/>
<reference evidence="1 2" key="1">
    <citation type="journal article" date="2018" name="Sci. Rep.">
        <title>Genome sequence of the cauliflower mushroom Sparassis crispa (Hanabiratake) and its association with beneficial usage.</title>
        <authorList>
            <person name="Kiyama R."/>
            <person name="Furutani Y."/>
            <person name="Kawaguchi K."/>
            <person name="Nakanishi T."/>
        </authorList>
    </citation>
    <scope>NUCLEOTIDE SEQUENCE [LARGE SCALE GENOMIC DNA]</scope>
</reference>
<organism evidence="1 2">
    <name type="scientific">Sparassis crispa</name>
    <dbReference type="NCBI Taxonomy" id="139825"/>
    <lineage>
        <taxon>Eukaryota</taxon>
        <taxon>Fungi</taxon>
        <taxon>Dikarya</taxon>
        <taxon>Basidiomycota</taxon>
        <taxon>Agaricomycotina</taxon>
        <taxon>Agaricomycetes</taxon>
        <taxon>Polyporales</taxon>
        <taxon>Sparassidaceae</taxon>
        <taxon>Sparassis</taxon>
    </lineage>
</organism>
<sequence length="57" mass="6123">MGSFLGFGICSVIPKDVFVTRYPTDREVLSADLVFSDESFDVLVQHVKEVVTGGGAS</sequence>
<keyword evidence="2" id="KW-1185">Reference proteome</keyword>
<dbReference type="Proteomes" id="UP000287166">
    <property type="component" value="Unassembled WGS sequence"/>
</dbReference>
<protein>
    <submittedName>
        <fullName evidence="1">Uncharacterized protein</fullName>
    </submittedName>
</protein>
<comment type="caution">
    <text evidence="1">The sequence shown here is derived from an EMBL/GenBank/DDBJ whole genome shotgun (WGS) entry which is preliminary data.</text>
</comment>
<evidence type="ECO:0000313" key="1">
    <source>
        <dbReference type="EMBL" id="GBE85932.1"/>
    </source>
</evidence>